<gene>
    <name evidence="1" type="ORF">NM125_00145</name>
</gene>
<organism evidence="1 2">
    <name type="scientific">Gracilimonas sediminicola</name>
    <dbReference type="NCBI Taxonomy" id="2952158"/>
    <lineage>
        <taxon>Bacteria</taxon>
        <taxon>Pseudomonadati</taxon>
        <taxon>Balneolota</taxon>
        <taxon>Balneolia</taxon>
        <taxon>Balneolales</taxon>
        <taxon>Balneolaceae</taxon>
        <taxon>Gracilimonas</taxon>
    </lineage>
</organism>
<keyword evidence="2" id="KW-1185">Reference proteome</keyword>
<protein>
    <submittedName>
        <fullName evidence="1">Uncharacterized protein</fullName>
    </submittedName>
</protein>
<dbReference type="Proteomes" id="UP001139125">
    <property type="component" value="Unassembled WGS sequence"/>
</dbReference>
<proteinExistence type="predicted"/>
<comment type="caution">
    <text evidence="1">The sequence shown here is derived from an EMBL/GenBank/DDBJ whole genome shotgun (WGS) entry which is preliminary data.</text>
</comment>
<evidence type="ECO:0000313" key="2">
    <source>
        <dbReference type="Proteomes" id="UP001139125"/>
    </source>
</evidence>
<sequence>MAFKTLYTYNKTIFGETWEVTIEEDTAASVTSSDIDIVSIEYDCGFNPTKNIDIIKPIRPTRGSINIYDPDRDVYNYFANLNDSNGVYEGKFKVTIEYNSIVFFVGFLRPEQFTTNLIEKNNVINLPFYDGLGLLKNIEWTETGRKLMNAFFYLVFDNLDLGIDTEISWDWEHDGSYFFTVSGSNYLPGSIKVLAERVSYDDNPNCLDVLKEVCLKFGLVVFQSRGEWYVMQRNLRSDSLLTLYGISSDGSTNTIRSLTQRKNLGESDIDLQGTERFLNPLTDCKIQFLYDLDEYEDTSTAINHSFRFINETGISNYDSYEKIFDFGDEPDLPSPPAETGLYYRTSASVDDETGDWVSTQSPVGGTVKSEERLSGMIATQFDRYTKVFDFRYSFYEDDIWPYHSIRLTVDSTNYDLDIIRWKSDNLLDGMIDVTAYEVRKTLLDADTEEFLADDP</sequence>
<dbReference type="AlphaFoldDB" id="A0A9X2L0A5"/>
<dbReference type="RefSeq" id="WP_255131627.1">
    <property type="nucleotide sequence ID" value="NZ_JANDBC010000001.1"/>
</dbReference>
<dbReference type="EMBL" id="JANDBC010000001">
    <property type="protein sequence ID" value="MCP9289981.1"/>
    <property type="molecule type" value="Genomic_DNA"/>
</dbReference>
<reference evidence="1" key="1">
    <citation type="submission" date="2022-06" db="EMBL/GenBank/DDBJ databases">
        <title>Gracilimonas sp. CAU 1638 isolated from sea sediment.</title>
        <authorList>
            <person name="Kim W."/>
        </authorList>
    </citation>
    <scope>NUCLEOTIDE SEQUENCE</scope>
    <source>
        <strain evidence="1">CAU 1638</strain>
    </source>
</reference>
<evidence type="ECO:0000313" key="1">
    <source>
        <dbReference type="EMBL" id="MCP9289981.1"/>
    </source>
</evidence>
<name>A0A9X2L0A5_9BACT</name>
<accession>A0A9X2L0A5</accession>